<dbReference type="Proteomes" id="UP000590511">
    <property type="component" value="Unassembled WGS sequence"/>
</dbReference>
<dbReference type="PRINTS" id="PR00740">
    <property type="entry name" value="GLHYDRLASE27"/>
</dbReference>
<dbReference type="SUPFAM" id="SSF51011">
    <property type="entry name" value="Glycosyl hydrolase domain"/>
    <property type="match status" value="1"/>
</dbReference>
<keyword evidence="14" id="KW-1185">Reference proteome</keyword>
<dbReference type="Gene3D" id="3.20.20.70">
    <property type="entry name" value="Aldolase class I"/>
    <property type="match status" value="1"/>
</dbReference>
<evidence type="ECO:0000256" key="2">
    <source>
        <dbReference type="ARBA" id="ARBA00009743"/>
    </source>
</evidence>
<protein>
    <recommendedName>
        <fullName evidence="3 8">Alpha-galactosidase</fullName>
        <ecNumber evidence="3 8">3.2.1.22</ecNumber>
    </recommendedName>
    <alternativeName>
        <fullName evidence="8">Melibiase</fullName>
    </alternativeName>
</protein>
<evidence type="ECO:0000256" key="4">
    <source>
        <dbReference type="ARBA" id="ARBA00022729"/>
    </source>
</evidence>
<dbReference type="Proteomes" id="UP000631312">
    <property type="component" value="Unassembled WGS sequence"/>
</dbReference>
<proteinExistence type="inferred from homology"/>
<dbReference type="InterPro" id="IPR017853">
    <property type="entry name" value="GH"/>
</dbReference>
<dbReference type="EC" id="3.2.1.22" evidence="3 8"/>
<dbReference type="PROSITE" id="PS00512">
    <property type="entry name" value="ALPHA_GALACTOSIDASE"/>
    <property type="match status" value="1"/>
</dbReference>
<dbReference type="GO" id="GO:0004557">
    <property type="term" value="F:alpha-galactosidase activity"/>
    <property type="evidence" value="ECO:0007669"/>
    <property type="project" value="UniProtKB-EC"/>
</dbReference>
<dbReference type="CDD" id="cd23418">
    <property type="entry name" value="beta-trefoil_Ricin_XLN-like"/>
    <property type="match status" value="1"/>
</dbReference>
<evidence type="ECO:0000313" key="14">
    <source>
        <dbReference type="Proteomes" id="UP000631312"/>
    </source>
</evidence>
<dbReference type="Pfam" id="PF00652">
    <property type="entry name" value="Ricin_B_lectin"/>
    <property type="match status" value="1"/>
</dbReference>
<evidence type="ECO:0000313" key="13">
    <source>
        <dbReference type="Proteomes" id="UP000590511"/>
    </source>
</evidence>
<dbReference type="SUPFAM" id="SSF50370">
    <property type="entry name" value="Ricin B-like lectins"/>
    <property type="match status" value="1"/>
</dbReference>
<sequence length="539" mass="56959">MKKLKTLFAVAMLLAGATAVLPGSAAQALDNDVARTPPMGWNSWNTFGCNINETLIQQMADAMVSSGMRELGYQYVVVDDCWMNPNRDASGNLQGDPARFPSGMKALGDHLHNRGLKFGIYQAPLDRTCAQYFGSYPGATGAQGHEAQDARQFAAWGVDFLKYDWCSPSGSINDQVTTFARMRDALAATGRPIVYSINPNSIHAKTGPQRDWGDVANMWRTTEDITNAWDTGQTNGYPMGVKNIVDVTVPLAGYARPGGFNDPDMMEVGRGGMTDTEMRSHFALWAIMASPLIAGNDLRSMSTATQAILKNPRLIAINQDTLGLQATQISYDGTRRVLAKRLANGDVAVALLNVGGSTTTISTTAAAIGKSGNSFTVQDAWTGATTTSTGSISAGVPAHGTAVYRVSGGTSTPPATTTLVSAASGRCLDVPNGNTANGTQPVIWDCNSGANQRWTTTGQTLQAVGKCLDAPIGATAGAKVQLWDCNGGANQQWTLNTDGTVRGAASGLCLDVDRNLTANGTLVLLWTCTAAANQRWSRV</sequence>
<dbReference type="FunFam" id="3.20.20.70:FF:000202">
    <property type="entry name" value="Alpha-galactosidase"/>
    <property type="match status" value="1"/>
</dbReference>
<dbReference type="EMBL" id="JACHNC010000001">
    <property type="protein sequence ID" value="MBB4750005.1"/>
    <property type="molecule type" value="Genomic_DNA"/>
</dbReference>
<organism evidence="12 13">
    <name type="scientific">Actinoplanes lobatus</name>
    <dbReference type="NCBI Taxonomy" id="113568"/>
    <lineage>
        <taxon>Bacteria</taxon>
        <taxon>Bacillati</taxon>
        <taxon>Actinomycetota</taxon>
        <taxon>Actinomycetes</taxon>
        <taxon>Micromonosporales</taxon>
        <taxon>Micromonosporaceae</taxon>
        <taxon>Actinoplanes</taxon>
    </lineage>
</organism>
<dbReference type="InterPro" id="IPR041233">
    <property type="entry name" value="Melibiase_C"/>
</dbReference>
<dbReference type="InterPro" id="IPR000111">
    <property type="entry name" value="Glyco_hydro_27/36_CS"/>
</dbReference>
<feature type="chain" id="PRO_5031045267" description="Alpha-galactosidase" evidence="9">
    <location>
        <begin position="29"/>
        <end position="539"/>
    </location>
</feature>
<dbReference type="SMART" id="SM00458">
    <property type="entry name" value="RICIN"/>
    <property type="match status" value="1"/>
</dbReference>
<dbReference type="SUPFAM" id="SSF51445">
    <property type="entry name" value="(Trans)glycosidases"/>
    <property type="match status" value="1"/>
</dbReference>
<dbReference type="AlphaFoldDB" id="A0A7W7HG95"/>
<comment type="caution">
    <text evidence="12">The sequence shown here is derived from an EMBL/GenBank/DDBJ whole genome shotgun (WGS) entry which is preliminary data.</text>
</comment>
<dbReference type="InterPro" id="IPR002241">
    <property type="entry name" value="Glyco_hydro_27"/>
</dbReference>
<evidence type="ECO:0000256" key="3">
    <source>
        <dbReference type="ARBA" id="ARBA00012755"/>
    </source>
</evidence>
<evidence type="ECO:0000256" key="8">
    <source>
        <dbReference type="RuleBase" id="RU361168"/>
    </source>
</evidence>
<comment type="catalytic activity">
    <reaction evidence="1 8">
        <text>Hydrolysis of terminal, non-reducing alpha-D-galactose residues in alpha-D-galactosides, including galactose oligosaccharides, galactomannans and galactolipids.</text>
        <dbReference type="EC" id="3.2.1.22"/>
    </reaction>
</comment>
<keyword evidence="4 9" id="KW-0732">Signal</keyword>
<keyword evidence="6 8" id="KW-1015">Disulfide bond</keyword>
<dbReference type="InterPro" id="IPR013780">
    <property type="entry name" value="Glyco_hydro_b"/>
</dbReference>
<evidence type="ECO:0000256" key="9">
    <source>
        <dbReference type="SAM" id="SignalP"/>
    </source>
</evidence>
<dbReference type="InterPro" id="IPR000772">
    <property type="entry name" value="Ricin_B_lectin"/>
</dbReference>
<feature type="domain" description="Ricin B lectin" evidence="10">
    <location>
        <begin position="414"/>
        <end position="539"/>
    </location>
</feature>
<dbReference type="PANTHER" id="PTHR11452:SF75">
    <property type="entry name" value="ALPHA-GALACTOSIDASE MEL1"/>
    <property type="match status" value="1"/>
</dbReference>
<evidence type="ECO:0000256" key="7">
    <source>
        <dbReference type="ARBA" id="ARBA00023295"/>
    </source>
</evidence>
<evidence type="ECO:0000259" key="10">
    <source>
        <dbReference type="SMART" id="SM00458"/>
    </source>
</evidence>
<reference evidence="12 13" key="1">
    <citation type="submission" date="2020-08" db="EMBL/GenBank/DDBJ databases">
        <title>Sequencing the genomes of 1000 actinobacteria strains.</title>
        <authorList>
            <person name="Klenk H.-P."/>
        </authorList>
    </citation>
    <scope>NUCLEOTIDE SEQUENCE [LARGE SCALE GENOMIC DNA]</scope>
    <source>
        <strain evidence="12 13">DSM 43150</strain>
    </source>
</reference>
<evidence type="ECO:0000256" key="1">
    <source>
        <dbReference type="ARBA" id="ARBA00001255"/>
    </source>
</evidence>
<dbReference type="PANTHER" id="PTHR11452">
    <property type="entry name" value="ALPHA-GALACTOSIDASE/ALPHA-N-ACETYLGALACTOSAMINIDASE"/>
    <property type="match status" value="1"/>
</dbReference>
<dbReference type="Pfam" id="PF17801">
    <property type="entry name" value="Melibiase_C"/>
    <property type="match status" value="1"/>
</dbReference>
<name>A0A7W7HG95_9ACTN</name>
<keyword evidence="7 8" id="KW-0326">Glycosidase</keyword>
<gene>
    <name evidence="11" type="primary">galA_1</name>
    <name evidence="11" type="ORF">Alo02nite_20030</name>
    <name evidence="12" type="ORF">BJ964_004166</name>
</gene>
<feature type="signal peptide" evidence="9">
    <location>
        <begin position="1"/>
        <end position="28"/>
    </location>
</feature>
<keyword evidence="5 8" id="KW-0378">Hydrolase</keyword>
<evidence type="ECO:0000313" key="12">
    <source>
        <dbReference type="EMBL" id="MBB4750005.1"/>
    </source>
</evidence>
<dbReference type="Gene3D" id="2.80.10.50">
    <property type="match status" value="1"/>
</dbReference>
<dbReference type="GO" id="GO:0016052">
    <property type="term" value="P:carbohydrate catabolic process"/>
    <property type="evidence" value="ECO:0007669"/>
    <property type="project" value="UniProtKB-ARBA"/>
</dbReference>
<dbReference type="Gene3D" id="2.60.40.1180">
    <property type="entry name" value="Golgi alpha-mannosidase II"/>
    <property type="match status" value="1"/>
</dbReference>
<dbReference type="EMBL" id="BOMP01000031">
    <property type="protein sequence ID" value="GIE39105.1"/>
    <property type="molecule type" value="Genomic_DNA"/>
</dbReference>
<comment type="similarity">
    <text evidence="2 8">Belongs to the glycosyl hydrolase 27 family.</text>
</comment>
<evidence type="ECO:0000313" key="11">
    <source>
        <dbReference type="EMBL" id="GIE39105.1"/>
    </source>
</evidence>
<evidence type="ECO:0000256" key="6">
    <source>
        <dbReference type="ARBA" id="ARBA00023157"/>
    </source>
</evidence>
<dbReference type="Pfam" id="PF16499">
    <property type="entry name" value="Melibiase_2"/>
    <property type="match status" value="1"/>
</dbReference>
<dbReference type="CDD" id="cd14792">
    <property type="entry name" value="GH27"/>
    <property type="match status" value="1"/>
</dbReference>
<dbReference type="PROSITE" id="PS50231">
    <property type="entry name" value="RICIN_B_LECTIN"/>
    <property type="match status" value="1"/>
</dbReference>
<evidence type="ECO:0000256" key="5">
    <source>
        <dbReference type="ARBA" id="ARBA00022801"/>
    </source>
</evidence>
<reference evidence="11 14" key="2">
    <citation type="submission" date="2021-01" db="EMBL/GenBank/DDBJ databases">
        <title>Whole genome shotgun sequence of Actinoplanes lobatus NBRC 12513.</title>
        <authorList>
            <person name="Komaki H."/>
            <person name="Tamura T."/>
        </authorList>
    </citation>
    <scope>NUCLEOTIDE SEQUENCE [LARGE SCALE GENOMIC DNA]</scope>
    <source>
        <strain evidence="11 14">NBRC 12513</strain>
    </source>
</reference>
<dbReference type="InterPro" id="IPR035992">
    <property type="entry name" value="Ricin_B-like_lectins"/>
</dbReference>
<accession>A0A7W7HG95</accession>
<dbReference type="InterPro" id="IPR013785">
    <property type="entry name" value="Aldolase_TIM"/>
</dbReference>